<dbReference type="InterPro" id="IPR033421">
    <property type="entry name" value="Rit1_DUSP-like"/>
</dbReference>
<dbReference type="PANTHER" id="PTHR31811">
    <property type="entry name" value="TRNA A64-2'-O-RIBOSYLPHOSPHATE TRANSFERASE"/>
    <property type="match status" value="1"/>
</dbReference>
<reference evidence="5 6" key="1">
    <citation type="journal article" date="2021" name="Nat. Commun.">
        <title>Genetic determinants of endophytism in the Arabidopsis root mycobiome.</title>
        <authorList>
            <person name="Mesny F."/>
            <person name="Miyauchi S."/>
            <person name="Thiergart T."/>
            <person name="Pickel B."/>
            <person name="Atanasova L."/>
            <person name="Karlsson M."/>
            <person name="Huettel B."/>
            <person name="Barry K.W."/>
            <person name="Haridas S."/>
            <person name="Chen C."/>
            <person name="Bauer D."/>
            <person name="Andreopoulos W."/>
            <person name="Pangilinan J."/>
            <person name="LaButti K."/>
            <person name="Riley R."/>
            <person name="Lipzen A."/>
            <person name="Clum A."/>
            <person name="Drula E."/>
            <person name="Henrissat B."/>
            <person name="Kohler A."/>
            <person name="Grigoriev I.V."/>
            <person name="Martin F.M."/>
            <person name="Hacquard S."/>
        </authorList>
    </citation>
    <scope>NUCLEOTIDE SEQUENCE [LARGE SCALE GENOMIC DNA]</scope>
    <source>
        <strain evidence="5 6">MPI-SDFR-AT-0080</strain>
    </source>
</reference>
<feature type="domain" description="Rit1 N-terminal" evidence="3">
    <location>
        <begin position="26"/>
        <end position="287"/>
    </location>
</feature>
<feature type="domain" description="DUF6314" evidence="4">
    <location>
        <begin position="523"/>
        <end position="685"/>
    </location>
</feature>
<name>A0ABQ8GC85_9PEZI</name>
<keyword evidence="5" id="KW-0808">Transferase</keyword>
<sequence length="685" mass="74734">MSKPIQTSDIIFPILSTDFSTTLSSLKRSTLSISNRLRSINDDSEFVCAVADAFKRPLVANERCGSWYIPLEHKAASAYFKSTDGHTGEWSFSLRRLNIQVLELVGQHDGCIIVDSTRRGKRMPDALSKTIPIWCAIWNALLFPSLPSSHTLHTPHSTISPSEHAQISARLPSFVASATSLNLPLARLRSQLKKPLRPLWVTRDSPLPASTGDEENSFPDFYPVICCTASRRVPGGEASEGGYVQGAGDDSEGWACGLTAPLFWTHKARLLSTPESDLPEVINELVKLSVENGSSGATDAVLVAPTEWLYISTLDAAKAGEFDAIIACSEAPDETLQARMKNNYLYLKCGTGKLGSRDLRNEIPKIEAFMRDRVPADASKLAVCCPTGKDLSAGVALALLCLYAAQDGKPAPFIQPQSNPSTHLLTNEKIKHPGTRSPIPTTAITKPFIRQRLSWIMTSFPAASPSRATLQSINAFLFSPRDSPKATAPSPPPPPSAEPSAPAPTPLARTFSSLSTATPSRPWTLTRTLASALSTMPSGTYTGTATFVPRAPSAPGYDAEYLYAEEGTFRTEGGLEFAARRRYVWRYRGGKTQEEGADKGEGITMWFVKEDGESVDYLFLDMEFDASEEEREGEGILRAKGWHPCGEDVYDARFVFGGDGGQGMRVTYVVKGPRKDYVSDTRYTR</sequence>
<dbReference type="Pfam" id="PF19834">
    <property type="entry name" value="DUF6314"/>
    <property type="match status" value="1"/>
</dbReference>
<evidence type="ECO:0000259" key="2">
    <source>
        <dbReference type="Pfam" id="PF04179"/>
    </source>
</evidence>
<feature type="region of interest" description="Disordered" evidence="1">
    <location>
        <begin position="415"/>
        <end position="441"/>
    </location>
</feature>
<dbReference type="InterPro" id="IPR045632">
    <property type="entry name" value="DUF6314"/>
</dbReference>
<dbReference type="Pfam" id="PF04179">
    <property type="entry name" value="Init_tRNA_PT"/>
    <property type="match status" value="1"/>
</dbReference>
<feature type="compositionally biased region" description="Pro residues" evidence="1">
    <location>
        <begin position="489"/>
        <end position="505"/>
    </location>
</feature>
<comment type="caution">
    <text evidence="5">The sequence shown here is derived from an EMBL/GenBank/DDBJ whole genome shotgun (WGS) entry which is preliminary data.</text>
</comment>
<dbReference type="Pfam" id="PF17184">
    <property type="entry name" value="Rit1_C"/>
    <property type="match status" value="1"/>
</dbReference>
<keyword evidence="6" id="KW-1185">Reference proteome</keyword>
<dbReference type="InterPro" id="IPR007306">
    <property type="entry name" value="Rit1"/>
</dbReference>
<dbReference type="GO" id="GO:0016740">
    <property type="term" value="F:transferase activity"/>
    <property type="evidence" value="ECO:0007669"/>
    <property type="project" value="UniProtKB-KW"/>
</dbReference>
<feature type="domain" description="Rit1 DUSP-like" evidence="2">
    <location>
        <begin position="343"/>
        <end position="477"/>
    </location>
</feature>
<feature type="compositionally biased region" description="Polar residues" evidence="1">
    <location>
        <begin position="510"/>
        <end position="520"/>
    </location>
</feature>
<feature type="region of interest" description="Disordered" evidence="1">
    <location>
        <begin position="481"/>
        <end position="520"/>
    </location>
</feature>
<dbReference type="EMBL" id="JAGTJR010000012">
    <property type="protein sequence ID" value="KAH7051337.1"/>
    <property type="molecule type" value="Genomic_DNA"/>
</dbReference>
<evidence type="ECO:0000313" key="6">
    <source>
        <dbReference type="Proteomes" id="UP000774617"/>
    </source>
</evidence>
<evidence type="ECO:0000259" key="3">
    <source>
        <dbReference type="Pfam" id="PF17184"/>
    </source>
</evidence>
<gene>
    <name evidence="5" type="ORF">B0J12DRAFT_699392</name>
</gene>
<dbReference type="PANTHER" id="PTHR31811:SF0">
    <property type="entry name" value="TRNA A64-2'-O-RIBOSYLPHOSPHATE TRANSFERASE"/>
    <property type="match status" value="1"/>
</dbReference>
<evidence type="ECO:0000259" key="4">
    <source>
        <dbReference type="Pfam" id="PF19834"/>
    </source>
</evidence>
<evidence type="ECO:0000256" key="1">
    <source>
        <dbReference type="SAM" id="MobiDB-lite"/>
    </source>
</evidence>
<protein>
    <submittedName>
        <fullName evidence="5">Initiator tRNA phosphoribosyl transferase-domain-containing protein</fullName>
    </submittedName>
</protein>
<dbReference type="InterPro" id="IPR033449">
    <property type="entry name" value="Rit1_N"/>
</dbReference>
<organism evidence="5 6">
    <name type="scientific">Macrophomina phaseolina</name>
    <dbReference type="NCBI Taxonomy" id="35725"/>
    <lineage>
        <taxon>Eukaryota</taxon>
        <taxon>Fungi</taxon>
        <taxon>Dikarya</taxon>
        <taxon>Ascomycota</taxon>
        <taxon>Pezizomycotina</taxon>
        <taxon>Dothideomycetes</taxon>
        <taxon>Dothideomycetes incertae sedis</taxon>
        <taxon>Botryosphaeriales</taxon>
        <taxon>Botryosphaeriaceae</taxon>
        <taxon>Macrophomina</taxon>
    </lineage>
</organism>
<proteinExistence type="predicted"/>
<evidence type="ECO:0000313" key="5">
    <source>
        <dbReference type="EMBL" id="KAH7051337.1"/>
    </source>
</evidence>
<feature type="compositionally biased region" description="Polar residues" evidence="1">
    <location>
        <begin position="415"/>
        <end position="425"/>
    </location>
</feature>
<dbReference type="Proteomes" id="UP000774617">
    <property type="component" value="Unassembled WGS sequence"/>
</dbReference>
<accession>A0ABQ8GC85</accession>